<dbReference type="AlphaFoldDB" id="A0A450WT79"/>
<name>A0A450WT79_9GAMM</name>
<dbReference type="InterPro" id="IPR035093">
    <property type="entry name" value="RelE/ParE_toxin_dom_sf"/>
</dbReference>
<evidence type="ECO:0000313" key="3">
    <source>
        <dbReference type="EMBL" id="VFK20261.1"/>
    </source>
</evidence>
<organism evidence="3">
    <name type="scientific">Candidatus Kentrum sp. FM</name>
    <dbReference type="NCBI Taxonomy" id="2126340"/>
    <lineage>
        <taxon>Bacteria</taxon>
        <taxon>Pseudomonadati</taxon>
        <taxon>Pseudomonadota</taxon>
        <taxon>Gammaproteobacteria</taxon>
        <taxon>Candidatus Kentrum</taxon>
    </lineage>
</organism>
<feature type="compositionally biased region" description="Polar residues" evidence="1">
    <location>
        <begin position="88"/>
        <end position="98"/>
    </location>
</feature>
<evidence type="ECO:0000256" key="1">
    <source>
        <dbReference type="SAM" id="MobiDB-lite"/>
    </source>
</evidence>
<dbReference type="Gene3D" id="3.30.2310.20">
    <property type="entry name" value="RelE-like"/>
    <property type="match status" value="1"/>
</dbReference>
<dbReference type="EMBL" id="CAADFL010000681">
    <property type="protein sequence ID" value="VFK20261.1"/>
    <property type="molecule type" value="Genomic_DNA"/>
</dbReference>
<proteinExistence type="predicted"/>
<accession>A0A450WT79</accession>
<dbReference type="EMBL" id="CAADFA010000512">
    <property type="protein sequence ID" value="VFJ69124.1"/>
    <property type="molecule type" value="Genomic_DNA"/>
</dbReference>
<protein>
    <recommendedName>
        <fullName evidence="4">mRNA interferase RelE/StbE</fullName>
    </recommendedName>
</protein>
<evidence type="ECO:0000313" key="2">
    <source>
        <dbReference type="EMBL" id="VFJ69124.1"/>
    </source>
</evidence>
<sequence>MTYRLEFKKSALKEWRKLGPTIKEQFKRKIEERLGSTILQVSNLGNRICLVLESIVDPYSYAWNTACGQITKNTNVNSARLFHPTGGDSFTRNRSENQMPDLPSPQRKYTPVRGTR</sequence>
<reference evidence="3" key="1">
    <citation type="submission" date="2019-02" db="EMBL/GenBank/DDBJ databases">
        <authorList>
            <person name="Gruber-Vodicka R. H."/>
            <person name="Seah K. B. B."/>
        </authorList>
    </citation>
    <scope>NUCLEOTIDE SEQUENCE</scope>
    <source>
        <strain evidence="3">BECK_BZ164</strain>
        <strain evidence="2">BECK_BZ165</strain>
    </source>
</reference>
<feature type="region of interest" description="Disordered" evidence="1">
    <location>
        <begin position="81"/>
        <end position="116"/>
    </location>
</feature>
<dbReference type="SUPFAM" id="SSF143011">
    <property type="entry name" value="RelE-like"/>
    <property type="match status" value="1"/>
</dbReference>
<gene>
    <name evidence="3" type="ORF">BECKFM1743B_GA0114221_106816</name>
    <name evidence="2" type="ORF">BECKFM1743C_GA0114222_105121</name>
</gene>
<evidence type="ECO:0008006" key="4">
    <source>
        <dbReference type="Google" id="ProtNLM"/>
    </source>
</evidence>